<feature type="region of interest" description="Disordered" evidence="11">
    <location>
        <begin position="322"/>
        <end position="347"/>
    </location>
</feature>
<feature type="compositionally biased region" description="Low complexity" evidence="11">
    <location>
        <begin position="336"/>
        <end position="345"/>
    </location>
</feature>
<keyword evidence="7" id="KW-0969">Cilium</keyword>
<keyword evidence="6" id="KW-0653">Protein transport</keyword>
<evidence type="ECO:0000256" key="3">
    <source>
        <dbReference type="ARBA" id="ARBA00022448"/>
    </source>
</evidence>
<dbReference type="GO" id="GO:0036064">
    <property type="term" value="C:ciliary basal body"/>
    <property type="evidence" value="ECO:0007669"/>
    <property type="project" value="TreeGrafter"/>
</dbReference>
<name>A0A1Y1X9E3_9FUNG</name>
<accession>A0A1Y1X9E3</accession>
<gene>
    <name evidence="13" type="ORF">BCR32DRAFT_292705</name>
</gene>
<proteinExistence type="inferred from homology"/>
<dbReference type="SUPFAM" id="SSF52821">
    <property type="entry name" value="Rhodanese/Cell cycle control phosphatase"/>
    <property type="match status" value="1"/>
</dbReference>
<dbReference type="GO" id="GO:0060271">
    <property type="term" value="P:cilium assembly"/>
    <property type="evidence" value="ECO:0007669"/>
    <property type="project" value="TreeGrafter"/>
</dbReference>
<feature type="compositionally biased region" description="Low complexity" evidence="11">
    <location>
        <begin position="264"/>
        <end position="279"/>
    </location>
</feature>
<evidence type="ECO:0000313" key="14">
    <source>
        <dbReference type="Proteomes" id="UP000193944"/>
    </source>
</evidence>
<evidence type="ECO:0000256" key="10">
    <source>
        <dbReference type="ARBA" id="ARBA00038465"/>
    </source>
</evidence>
<dbReference type="OrthoDB" id="2150078at2759"/>
<evidence type="ECO:0000256" key="4">
    <source>
        <dbReference type="ARBA" id="ARBA00022490"/>
    </source>
</evidence>
<keyword evidence="9" id="KW-0966">Cell projection</keyword>
<evidence type="ECO:0000256" key="8">
    <source>
        <dbReference type="ARBA" id="ARBA00023212"/>
    </source>
</evidence>
<reference evidence="13 14" key="1">
    <citation type="submission" date="2016-08" db="EMBL/GenBank/DDBJ databases">
        <title>A Parts List for Fungal Cellulosomes Revealed by Comparative Genomics.</title>
        <authorList>
            <consortium name="DOE Joint Genome Institute"/>
            <person name="Haitjema C.H."/>
            <person name="Gilmore S.P."/>
            <person name="Henske J.K."/>
            <person name="Solomon K.V."/>
            <person name="De Groot R."/>
            <person name="Kuo A."/>
            <person name="Mondo S.J."/>
            <person name="Salamov A.A."/>
            <person name="Labutti K."/>
            <person name="Zhao Z."/>
            <person name="Chiniquy J."/>
            <person name="Barry K."/>
            <person name="Brewer H.M."/>
            <person name="Purvine S.O."/>
            <person name="Wright A.T."/>
            <person name="Boxma B."/>
            <person name="Van Alen T."/>
            <person name="Hackstein J.H."/>
            <person name="Baker S.E."/>
            <person name="Grigoriev I.V."/>
            <person name="O'Malley M.A."/>
        </authorList>
    </citation>
    <scope>NUCLEOTIDE SEQUENCE [LARGE SCALE GENOMIC DNA]</scope>
    <source>
        <strain evidence="13 14">S4</strain>
    </source>
</reference>
<comment type="similarity">
    <text evidence="10">Belongs to the CEP41 family.</text>
</comment>
<comment type="caution">
    <text evidence="13">The sequence shown here is derived from an EMBL/GenBank/DDBJ whole genome shotgun (WGS) entry which is preliminary data.</text>
</comment>
<dbReference type="AlphaFoldDB" id="A0A1Y1X9E3"/>
<evidence type="ECO:0000313" key="13">
    <source>
        <dbReference type="EMBL" id="ORX82391.1"/>
    </source>
</evidence>
<dbReference type="InterPro" id="IPR036873">
    <property type="entry name" value="Rhodanese-like_dom_sf"/>
</dbReference>
<sequence length="371" mass="43332">MSNLFLNSQLKQIHENKYKNIKPIIDTGCSKTNYNNYLREKFRDMLIKEHEGFKRIKVKSLILIIEDINSMIEQLNNNDEDDITKEINLDNPILLLDVRNSQDYMQYHIKGAINYPHTYLFRGANQYSNEIIKYKNKNDKLIIVYDENERLAQKVAQGLMERNILNCFMFSGGLIAMLREYPEYIVGKIPETIKEIVTVRKNVNVRNVNLDKKIENDHKILLQSSSLLENNHSNKTSSSINCNNNNSKNNDTNFTTTIIKHNRSPSQVSHTSSISSKSSYTQNSEKRFERITYYHDLKKPQPITDPFDFSVIKKNIPIAIRKNSEENQKKSKLLKKMSSSSPPSLNTNYHALWRIKPKPITEKVTRMNNKR</sequence>
<dbReference type="SMART" id="SM00450">
    <property type="entry name" value="RHOD"/>
    <property type="match status" value="1"/>
</dbReference>
<keyword evidence="5" id="KW-0970">Cilium biogenesis/degradation</keyword>
<keyword evidence="4" id="KW-0963">Cytoplasm</keyword>
<evidence type="ECO:0000256" key="2">
    <source>
        <dbReference type="ARBA" id="ARBA00004300"/>
    </source>
</evidence>
<feature type="region of interest" description="Disordered" evidence="11">
    <location>
        <begin position="262"/>
        <end position="282"/>
    </location>
</feature>
<keyword evidence="3" id="KW-0813">Transport</keyword>
<organism evidence="13 14">
    <name type="scientific">Anaeromyces robustus</name>
    <dbReference type="NCBI Taxonomy" id="1754192"/>
    <lineage>
        <taxon>Eukaryota</taxon>
        <taxon>Fungi</taxon>
        <taxon>Fungi incertae sedis</taxon>
        <taxon>Chytridiomycota</taxon>
        <taxon>Chytridiomycota incertae sedis</taxon>
        <taxon>Neocallimastigomycetes</taxon>
        <taxon>Neocallimastigales</taxon>
        <taxon>Neocallimastigaceae</taxon>
        <taxon>Anaeromyces</taxon>
    </lineage>
</organism>
<evidence type="ECO:0000259" key="12">
    <source>
        <dbReference type="PROSITE" id="PS50206"/>
    </source>
</evidence>
<protein>
    <recommendedName>
        <fullName evidence="12">Rhodanese domain-containing protein</fullName>
    </recommendedName>
</protein>
<comment type="subcellular location">
    <subcellularLocation>
        <location evidence="1">Cytoplasm</location>
        <location evidence="1">Cytoskeleton</location>
        <location evidence="1">Cilium basal body</location>
    </subcellularLocation>
    <subcellularLocation>
        <location evidence="2">Cytoplasm</location>
        <location evidence="2">Cytoskeleton</location>
        <location evidence="2">Microtubule organizing center</location>
        <location evidence="2">Centrosome</location>
    </subcellularLocation>
</comment>
<evidence type="ECO:0000256" key="6">
    <source>
        <dbReference type="ARBA" id="ARBA00022927"/>
    </source>
</evidence>
<dbReference type="CDD" id="cd00158">
    <property type="entry name" value="RHOD"/>
    <property type="match status" value="1"/>
</dbReference>
<dbReference type="GO" id="GO:0015031">
    <property type="term" value="P:protein transport"/>
    <property type="evidence" value="ECO:0007669"/>
    <property type="project" value="UniProtKB-KW"/>
</dbReference>
<keyword evidence="14" id="KW-1185">Reference proteome</keyword>
<dbReference type="STRING" id="1754192.A0A1Y1X9E3"/>
<dbReference type="InterPro" id="IPR001763">
    <property type="entry name" value="Rhodanese-like_dom"/>
</dbReference>
<dbReference type="PANTHER" id="PTHR44390:SF1">
    <property type="entry name" value="CENTROSOMAL PROTEIN OF 41 KDA"/>
    <property type="match status" value="1"/>
</dbReference>
<dbReference type="Gene3D" id="3.40.250.10">
    <property type="entry name" value="Rhodanese-like domain"/>
    <property type="match status" value="1"/>
</dbReference>
<dbReference type="EMBL" id="MCFG01000096">
    <property type="protein sequence ID" value="ORX82391.1"/>
    <property type="molecule type" value="Genomic_DNA"/>
</dbReference>
<dbReference type="PANTHER" id="PTHR44390">
    <property type="entry name" value="CENTROSOMAL PROTEIN OF 41 KDA"/>
    <property type="match status" value="1"/>
</dbReference>
<dbReference type="InterPro" id="IPR051889">
    <property type="entry name" value="CEP41"/>
</dbReference>
<dbReference type="Proteomes" id="UP000193944">
    <property type="component" value="Unassembled WGS sequence"/>
</dbReference>
<evidence type="ECO:0000256" key="11">
    <source>
        <dbReference type="SAM" id="MobiDB-lite"/>
    </source>
</evidence>
<dbReference type="Pfam" id="PF00581">
    <property type="entry name" value="Rhodanese"/>
    <property type="match status" value="1"/>
</dbReference>
<feature type="domain" description="Rhodanese" evidence="12">
    <location>
        <begin position="89"/>
        <end position="186"/>
    </location>
</feature>
<evidence type="ECO:0000256" key="9">
    <source>
        <dbReference type="ARBA" id="ARBA00023273"/>
    </source>
</evidence>
<evidence type="ECO:0000256" key="5">
    <source>
        <dbReference type="ARBA" id="ARBA00022794"/>
    </source>
</evidence>
<keyword evidence="8" id="KW-0206">Cytoskeleton</keyword>
<dbReference type="PROSITE" id="PS50206">
    <property type="entry name" value="RHODANESE_3"/>
    <property type="match status" value="1"/>
</dbReference>
<reference evidence="13 14" key="2">
    <citation type="submission" date="2016-08" db="EMBL/GenBank/DDBJ databases">
        <title>Pervasive Adenine N6-methylation of Active Genes in Fungi.</title>
        <authorList>
            <consortium name="DOE Joint Genome Institute"/>
            <person name="Mondo S.J."/>
            <person name="Dannebaum R.O."/>
            <person name="Kuo R.C."/>
            <person name="Labutti K."/>
            <person name="Haridas S."/>
            <person name="Kuo A."/>
            <person name="Salamov A."/>
            <person name="Ahrendt S.R."/>
            <person name="Lipzen A."/>
            <person name="Sullivan W."/>
            <person name="Andreopoulos W.B."/>
            <person name="Clum A."/>
            <person name="Lindquist E."/>
            <person name="Daum C."/>
            <person name="Ramamoorthy G.K."/>
            <person name="Gryganskyi A."/>
            <person name="Culley D."/>
            <person name="Magnuson J.K."/>
            <person name="James T.Y."/>
            <person name="O'Malley M.A."/>
            <person name="Stajich J.E."/>
            <person name="Spatafora J.W."/>
            <person name="Visel A."/>
            <person name="Grigoriev I.V."/>
        </authorList>
    </citation>
    <scope>NUCLEOTIDE SEQUENCE [LARGE SCALE GENOMIC DNA]</scope>
    <source>
        <strain evidence="13 14">S4</strain>
    </source>
</reference>
<evidence type="ECO:0000256" key="7">
    <source>
        <dbReference type="ARBA" id="ARBA00023069"/>
    </source>
</evidence>
<evidence type="ECO:0000256" key="1">
    <source>
        <dbReference type="ARBA" id="ARBA00004120"/>
    </source>
</evidence>